<dbReference type="EMBL" id="AECZ01000006">
    <property type="protein sequence ID" value="EFL52123.1"/>
    <property type="molecule type" value="Genomic_DNA"/>
</dbReference>
<dbReference type="Proteomes" id="UP000006250">
    <property type="component" value="Unassembled WGS sequence"/>
</dbReference>
<organism evidence="1 2">
    <name type="scientific">Solidesulfovibrio fructosivorans JJ]</name>
    <dbReference type="NCBI Taxonomy" id="596151"/>
    <lineage>
        <taxon>Bacteria</taxon>
        <taxon>Pseudomonadati</taxon>
        <taxon>Thermodesulfobacteriota</taxon>
        <taxon>Desulfovibrionia</taxon>
        <taxon>Desulfovibrionales</taxon>
        <taxon>Desulfovibrionaceae</taxon>
        <taxon>Solidesulfovibrio</taxon>
    </lineage>
</organism>
<sequence>MRVNSRDWRMTDLECVAGQLGFAIRKASGSHVTFSVAGCPTVVTVPARKPVKPAYVRLFLRLVDESREV</sequence>
<dbReference type="RefSeq" id="WP_005992220.1">
    <property type="nucleotide sequence ID" value="NZ_AECZ01000006.1"/>
</dbReference>
<dbReference type="OrthoDB" id="9811409at2"/>
<evidence type="ECO:0000313" key="1">
    <source>
        <dbReference type="EMBL" id="EFL52123.1"/>
    </source>
</evidence>
<keyword evidence="2" id="KW-1185">Reference proteome</keyword>
<protein>
    <recommendedName>
        <fullName evidence="3">YcfA family protein</fullName>
    </recommendedName>
</protein>
<accession>E1JUJ3</accession>
<dbReference type="eggNOG" id="ENOG5033DZ7">
    <property type="taxonomic scope" value="Bacteria"/>
</dbReference>
<name>E1JUJ3_SOLFR</name>
<evidence type="ECO:0008006" key="3">
    <source>
        <dbReference type="Google" id="ProtNLM"/>
    </source>
</evidence>
<reference evidence="1 2" key="1">
    <citation type="submission" date="2010-08" db="EMBL/GenBank/DDBJ databases">
        <title>The draft genome of Desulfovibrio fructosovorans JJ.</title>
        <authorList>
            <consortium name="US DOE Joint Genome Institute (JGI-PGF)"/>
            <person name="Lucas S."/>
            <person name="Copeland A."/>
            <person name="Lapidus A."/>
            <person name="Cheng J.-F."/>
            <person name="Bruce D."/>
            <person name="Goodwin L."/>
            <person name="Pitluck S."/>
            <person name="Land M.L."/>
            <person name="Hauser L."/>
            <person name="Chang Y.-J."/>
            <person name="Jeffries C."/>
            <person name="Wall J.D."/>
            <person name="Stahl D.A."/>
            <person name="Arkin A.P."/>
            <person name="Dehal P."/>
            <person name="Stolyar S.M."/>
            <person name="Hazen T.C."/>
            <person name="Woyke T.J."/>
        </authorList>
    </citation>
    <scope>NUCLEOTIDE SEQUENCE [LARGE SCALE GENOMIC DNA]</scope>
    <source>
        <strain evidence="1 2">JJ</strain>
    </source>
</reference>
<dbReference type="AlphaFoldDB" id="E1JUJ3"/>
<gene>
    <name evidence="1" type="ORF">DesfrDRAFT_1292</name>
</gene>
<dbReference type="SUPFAM" id="SSF54786">
    <property type="entry name" value="YcfA/nrd intein domain"/>
    <property type="match status" value="1"/>
</dbReference>
<comment type="caution">
    <text evidence="1">The sequence shown here is derived from an EMBL/GenBank/DDBJ whole genome shotgun (WGS) entry which is preliminary data.</text>
</comment>
<proteinExistence type="predicted"/>
<evidence type="ECO:0000313" key="2">
    <source>
        <dbReference type="Proteomes" id="UP000006250"/>
    </source>
</evidence>